<dbReference type="InterPro" id="IPR036397">
    <property type="entry name" value="RNaseH_sf"/>
</dbReference>
<dbReference type="InterPro" id="IPR023780">
    <property type="entry name" value="Chromo_domain"/>
</dbReference>
<gene>
    <name evidence="3" type="ORF">Slati_2191100</name>
</gene>
<dbReference type="PANTHER" id="PTHR45835:SF105">
    <property type="entry name" value="INTEGRASE CATALYTIC DOMAIN-CONTAINING PROTEIN"/>
    <property type="match status" value="1"/>
</dbReference>
<dbReference type="InterPro" id="IPR000953">
    <property type="entry name" value="Chromo/chromo_shadow_dom"/>
</dbReference>
<dbReference type="InterPro" id="IPR016197">
    <property type="entry name" value="Chromo-like_dom_sf"/>
</dbReference>
<dbReference type="EMBL" id="JACGWN010000007">
    <property type="protein sequence ID" value="KAL0444684.1"/>
    <property type="molecule type" value="Genomic_DNA"/>
</dbReference>
<name>A0AAW2WSA4_9LAMI</name>
<dbReference type="SUPFAM" id="SSF54160">
    <property type="entry name" value="Chromo domain-like"/>
    <property type="match status" value="1"/>
</dbReference>
<dbReference type="InterPro" id="IPR001584">
    <property type="entry name" value="Integrase_cat-core"/>
</dbReference>
<dbReference type="PROSITE" id="PS50013">
    <property type="entry name" value="CHROMO_2"/>
    <property type="match status" value="1"/>
</dbReference>
<feature type="domain" description="Integrase catalytic" evidence="2">
    <location>
        <begin position="29"/>
        <end position="193"/>
    </location>
</feature>
<accession>A0AAW2WSA4</accession>
<dbReference type="Pfam" id="PF00385">
    <property type="entry name" value="Chromo"/>
    <property type="match status" value="1"/>
</dbReference>
<evidence type="ECO:0000259" key="1">
    <source>
        <dbReference type="PROSITE" id="PS50013"/>
    </source>
</evidence>
<dbReference type="GO" id="GO:0015074">
    <property type="term" value="P:DNA integration"/>
    <property type="evidence" value="ECO:0007669"/>
    <property type="project" value="InterPro"/>
</dbReference>
<reference evidence="3" key="1">
    <citation type="submission" date="2020-06" db="EMBL/GenBank/DDBJ databases">
        <authorList>
            <person name="Li T."/>
            <person name="Hu X."/>
            <person name="Zhang T."/>
            <person name="Song X."/>
            <person name="Zhang H."/>
            <person name="Dai N."/>
            <person name="Sheng W."/>
            <person name="Hou X."/>
            <person name="Wei L."/>
        </authorList>
    </citation>
    <scope>NUCLEOTIDE SEQUENCE</scope>
    <source>
        <strain evidence="3">KEN1</strain>
        <tissue evidence="3">Leaf</tissue>
    </source>
</reference>
<dbReference type="Gene3D" id="3.30.420.10">
    <property type="entry name" value="Ribonuclease H-like superfamily/Ribonuclease H"/>
    <property type="match status" value="1"/>
</dbReference>
<dbReference type="InterPro" id="IPR012337">
    <property type="entry name" value="RNaseH-like_sf"/>
</dbReference>
<feature type="domain" description="Chromo" evidence="1">
    <location>
        <begin position="266"/>
        <end position="310"/>
    </location>
</feature>
<dbReference type="Gene3D" id="2.40.50.40">
    <property type="match status" value="1"/>
</dbReference>
<comment type="caution">
    <text evidence="3">The sequence shown here is derived from an EMBL/GenBank/DDBJ whole genome shotgun (WGS) entry which is preliminary data.</text>
</comment>
<sequence>MNRDVRNFIKTCPDCQQNKYSTHAPYGLLQPLPNPNIVWDEISMDFITHLHNSSGKMVIWVVVDRLSKFTHFIALPTGFTAISLASIFLSKIYRLHGAPRVIVSDRDRVFMIQFWKELFRLLGTTLAFSSSYHPQTDGQTEVLNRCLETYLLCFVSDEPRLWLKFLPLAEFWYSTSYHSSIGMTPIKALYSHLTSATTSFPKAFQEVFQSISHSSPHWAVAYELELPPAACIHPVFHVSLIKPCYGHPPAQISLLPTTPLGVSAPSRPLRILTSRIPANGQKKELLIQWEGLTESEATWEPSDKLQTEFPNFSLEDKASFEGMGNDTLGKPKRVIHKSARLLD</sequence>
<dbReference type="PROSITE" id="PS50994">
    <property type="entry name" value="INTEGRASE"/>
    <property type="match status" value="1"/>
</dbReference>
<evidence type="ECO:0000313" key="3">
    <source>
        <dbReference type="EMBL" id="KAL0444684.1"/>
    </source>
</evidence>
<reference evidence="3" key="2">
    <citation type="journal article" date="2024" name="Plant">
        <title>Genomic evolution and insights into agronomic trait innovations of Sesamum species.</title>
        <authorList>
            <person name="Miao H."/>
            <person name="Wang L."/>
            <person name="Qu L."/>
            <person name="Liu H."/>
            <person name="Sun Y."/>
            <person name="Le M."/>
            <person name="Wang Q."/>
            <person name="Wei S."/>
            <person name="Zheng Y."/>
            <person name="Lin W."/>
            <person name="Duan Y."/>
            <person name="Cao H."/>
            <person name="Xiong S."/>
            <person name="Wang X."/>
            <person name="Wei L."/>
            <person name="Li C."/>
            <person name="Ma Q."/>
            <person name="Ju M."/>
            <person name="Zhao R."/>
            <person name="Li G."/>
            <person name="Mu C."/>
            <person name="Tian Q."/>
            <person name="Mei H."/>
            <person name="Zhang T."/>
            <person name="Gao T."/>
            <person name="Zhang H."/>
        </authorList>
    </citation>
    <scope>NUCLEOTIDE SEQUENCE</scope>
    <source>
        <strain evidence="3">KEN1</strain>
    </source>
</reference>
<dbReference type="PANTHER" id="PTHR45835">
    <property type="entry name" value="YALI0A06105P"/>
    <property type="match status" value="1"/>
</dbReference>
<dbReference type="SUPFAM" id="SSF53098">
    <property type="entry name" value="Ribonuclease H-like"/>
    <property type="match status" value="1"/>
</dbReference>
<dbReference type="AlphaFoldDB" id="A0AAW2WSA4"/>
<organism evidence="3">
    <name type="scientific">Sesamum latifolium</name>
    <dbReference type="NCBI Taxonomy" id="2727402"/>
    <lineage>
        <taxon>Eukaryota</taxon>
        <taxon>Viridiplantae</taxon>
        <taxon>Streptophyta</taxon>
        <taxon>Embryophyta</taxon>
        <taxon>Tracheophyta</taxon>
        <taxon>Spermatophyta</taxon>
        <taxon>Magnoliopsida</taxon>
        <taxon>eudicotyledons</taxon>
        <taxon>Gunneridae</taxon>
        <taxon>Pentapetalae</taxon>
        <taxon>asterids</taxon>
        <taxon>lamiids</taxon>
        <taxon>Lamiales</taxon>
        <taxon>Pedaliaceae</taxon>
        <taxon>Sesamum</taxon>
    </lineage>
</organism>
<dbReference type="GO" id="GO:0003676">
    <property type="term" value="F:nucleic acid binding"/>
    <property type="evidence" value="ECO:0007669"/>
    <property type="project" value="InterPro"/>
</dbReference>
<proteinExistence type="predicted"/>
<evidence type="ECO:0000259" key="2">
    <source>
        <dbReference type="PROSITE" id="PS50994"/>
    </source>
</evidence>
<protein>
    <submittedName>
        <fullName evidence="3">Uncharacterized protein</fullName>
    </submittedName>
</protein>